<dbReference type="GO" id="GO:0005525">
    <property type="term" value="F:GTP binding"/>
    <property type="evidence" value="ECO:0007669"/>
    <property type="project" value="UniProtKB-KW"/>
</dbReference>
<dbReference type="Gene3D" id="3.40.50.300">
    <property type="entry name" value="P-loop containing nucleotide triphosphate hydrolases"/>
    <property type="match status" value="3"/>
</dbReference>
<keyword evidence="4" id="KW-1133">Transmembrane helix</keyword>
<feature type="domain" description="AIG1-type G" evidence="5">
    <location>
        <begin position="382"/>
        <end position="584"/>
    </location>
</feature>
<dbReference type="Pfam" id="PF04548">
    <property type="entry name" value="AIG1"/>
    <property type="match status" value="3"/>
</dbReference>
<evidence type="ECO:0000256" key="2">
    <source>
        <dbReference type="ARBA" id="ARBA00022741"/>
    </source>
</evidence>
<evidence type="ECO:0000259" key="5">
    <source>
        <dbReference type="PROSITE" id="PS51720"/>
    </source>
</evidence>
<dbReference type="PANTHER" id="PTHR10903:SF184">
    <property type="entry name" value="GTP-BINDING PROTEIN A"/>
    <property type="match status" value="1"/>
</dbReference>
<sequence length="675" mass="75080">MGTAMVMFEAIFWMIFITFLSFFWRILVQRGMGSSQADRKILERSIIPEDRVIRLVMIGKTGTGKSATGNSIIGAKDAFDEKRTCSSATRVCKKRSVIVNGTVEIQVVDTPGVLDTDRHEGSVEDEIRKCLDLSAPGPHAFIMTLNLCNRFTAEEYRAYEIFKRLFGSEILNHIIVCFTHGDQLEEQEKTSGAVRLVLLGKTGDGKSATGNSIIGSSHAFKAYSGMTGTMDCQQKSIIIGNTEVQVVDTPGVFNHSRLDFDFLNEIKQLLRAGDFVPNAFIWVVNLSQRFTYEHYMAYKYTKDILGEDIVNYMIIVFTHGDKVGEWSVEEMLQTAPTNLKEILKEAKNRYVVFNNETANDETKDTQAPTIGLVSEKGDYRMRTRCVWSCLEKTGSGKSSTCNTIIGKKAFRVGQGVASGTQHCQSEMATVNGLAISVVDTPGVHATDRSTEDVANEIAKCILLSSPGPHAFLMVVNLNQRFTDQEYAAYTTLKELFGPEVKKYVILAFTCADQLETSIENYLRDVPERLKEILSETGERYLVFNNKGDKSTKGQQVQQLLSLLGVPGTETRSIPYFESSSTKEAATELNERVQQTMEREHISARKAKERILKGVEANSEEELIRRAQRALEIVEKLADMMVILAPLFGQHKQTVETGAATVAAGAREAQNVCTVL</sequence>
<dbReference type="PANTHER" id="PTHR10903">
    <property type="entry name" value="GTPASE, IMAP FAMILY MEMBER-RELATED"/>
    <property type="match status" value="1"/>
</dbReference>
<evidence type="ECO:0000256" key="3">
    <source>
        <dbReference type="ARBA" id="ARBA00023134"/>
    </source>
</evidence>
<keyword evidence="3" id="KW-0342">GTP-binding</keyword>
<accession>A0ABD0JLL3</accession>
<keyword evidence="2" id="KW-0547">Nucleotide-binding</keyword>
<evidence type="ECO:0000256" key="1">
    <source>
        <dbReference type="ARBA" id="ARBA00008535"/>
    </source>
</evidence>
<proteinExistence type="inferred from homology"/>
<dbReference type="InterPro" id="IPR006703">
    <property type="entry name" value="G_AIG1"/>
</dbReference>
<dbReference type="InterPro" id="IPR045058">
    <property type="entry name" value="GIMA/IAN/Toc"/>
</dbReference>
<name>A0ABD0JLL3_9CAEN</name>
<dbReference type="EMBL" id="JACVVK020000400">
    <property type="protein sequence ID" value="KAK7475603.1"/>
    <property type="molecule type" value="Genomic_DNA"/>
</dbReference>
<comment type="similarity">
    <text evidence="1">Belongs to the TRAFAC class TrmE-Era-EngA-EngB-Septin-like GTPase superfamily. AIG1/Toc34/Toc159-like paraseptin GTPase family. IAN subfamily.</text>
</comment>
<dbReference type="Proteomes" id="UP001519460">
    <property type="component" value="Unassembled WGS sequence"/>
</dbReference>
<dbReference type="SUPFAM" id="SSF52540">
    <property type="entry name" value="P-loop containing nucleoside triphosphate hydrolases"/>
    <property type="match status" value="3"/>
</dbReference>
<keyword evidence="4" id="KW-0472">Membrane</keyword>
<dbReference type="AlphaFoldDB" id="A0ABD0JLL3"/>
<dbReference type="FunFam" id="3.40.50.300:FF:000366">
    <property type="entry name" value="GTPase, IMAP family member 2"/>
    <property type="match status" value="1"/>
</dbReference>
<organism evidence="6 7">
    <name type="scientific">Batillaria attramentaria</name>
    <dbReference type="NCBI Taxonomy" id="370345"/>
    <lineage>
        <taxon>Eukaryota</taxon>
        <taxon>Metazoa</taxon>
        <taxon>Spiralia</taxon>
        <taxon>Lophotrochozoa</taxon>
        <taxon>Mollusca</taxon>
        <taxon>Gastropoda</taxon>
        <taxon>Caenogastropoda</taxon>
        <taxon>Sorbeoconcha</taxon>
        <taxon>Cerithioidea</taxon>
        <taxon>Batillariidae</taxon>
        <taxon>Batillaria</taxon>
    </lineage>
</organism>
<dbReference type="InterPro" id="IPR027417">
    <property type="entry name" value="P-loop_NTPase"/>
</dbReference>
<feature type="domain" description="AIG1-type G" evidence="5">
    <location>
        <begin position="50"/>
        <end position="267"/>
    </location>
</feature>
<evidence type="ECO:0000313" key="7">
    <source>
        <dbReference type="Proteomes" id="UP001519460"/>
    </source>
</evidence>
<evidence type="ECO:0000256" key="4">
    <source>
        <dbReference type="SAM" id="Phobius"/>
    </source>
</evidence>
<protein>
    <recommendedName>
        <fullName evidence="5">AIG1-type G domain-containing protein</fullName>
    </recommendedName>
</protein>
<keyword evidence="4" id="KW-0812">Transmembrane</keyword>
<dbReference type="PROSITE" id="PS51720">
    <property type="entry name" value="G_AIG1"/>
    <property type="match status" value="2"/>
</dbReference>
<reference evidence="6 7" key="1">
    <citation type="journal article" date="2023" name="Sci. Data">
        <title>Genome assembly of the Korean intertidal mud-creeper Batillaria attramentaria.</title>
        <authorList>
            <person name="Patra A.K."/>
            <person name="Ho P.T."/>
            <person name="Jun S."/>
            <person name="Lee S.J."/>
            <person name="Kim Y."/>
            <person name="Won Y.J."/>
        </authorList>
    </citation>
    <scope>NUCLEOTIDE SEQUENCE [LARGE SCALE GENOMIC DNA]</scope>
    <source>
        <strain evidence="6">Wonlab-2016</strain>
    </source>
</reference>
<comment type="caution">
    <text evidence="6">The sequence shown here is derived from an EMBL/GenBank/DDBJ whole genome shotgun (WGS) entry which is preliminary data.</text>
</comment>
<dbReference type="FunFam" id="3.40.50.300:FF:000840">
    <property type="entry name" value="Immune-associated nucleotide-binding protein 9"/>
    <property type="match status" value="1"/>
</dbReference>
<keyword evidence="7" id="KW-1185">Reference proteome</keyword>
<gene>
    <name evidence="6" type="ORF">BaRGS_00033152</name>
</gene>
<feature type="transmembrane region" description="Helical" evidence="4">
    <location>
        <begin position="6"/>
        <end position="27"/>
    </location>
</feature>
<evidence type="ECO:0000313" key="6">
    <source>
        <dbReference type="EMBL" id="KAK7475603.1"/>
    </source>
</evidence>